<gene>
    <name evidence="10" type="ORF">SteCoe_16415</name>
</gene>
<name>A0A1R2C1D1_9CILI</name>
<dbReference type="GO" id="GO:0005814">
    <property type="term" value="C:centriole"/>
    <property type="evidence" value="ECO:0007669"/>
    <property type="project" value="UniProtKB-SubCell"/>
</dbReference>
<comment type="function">
    <text evidence="8">Centriole-enriched microtubule-binding protein involved in centriole biogenesis. In collaboration with CEP295 and POC1B, is required for the centriole-to-centrosome conversion by ensuring the formation of bona fide centriole wall. Functions as a linker component that maintains centrosome cohesion. Associates with CROCC and regulates its stability and localization to the centrosome.</text>
</comment>
<dbReference type="GO" id="GO:0000922">
    <property type="term" value="C:spindle pole"/>
    <property type="evidence" value="ECO:0007669"/>
    <property type="project" value="UniProtKB-SubCell"/>
</dbReference>
<reference evidence="10 11" key="1">
    <citation type="submission" date="2016-11" db="EMBL/GenBank/DDBJ databases">
        <title>The macronuclear genome of Stentor coeruleus: a giant cell with tiny introns.</title>
        <authorList>
            <person name="Slabodnick M."/>
            <person name="Ruby J.G."/>
            <person name="Reiff S.B."/>
            <person name="Swart E.C."/>
            <person name="Gosai S."/>
            <person name="Prabakaran S."/>
            <person name="Witkowska E."/>
            <person name="Larue G.E."/>
            <person name="Fisher S."/>
            <person name="Freeman R.M."/>
            <person name="Gunawardena J."/>
            <person name="Chu W."/>
            <person name="Stover N.A."/>
            <person name="Gregory B.D."/>
            <person name="Nowacki M."/>
            <person name="Derisi J."/>
            <person name="Roy S.W."/>
            <person name="Marshall W.F."/>
            <person name="Sood P."/>
        </authorList>
    </citation>
    <scope>NUCLEOTIDE SEQUENCE [LARGE SCALE GENOMIC DNA]</scope>
    <source>
        <strain evidence="10">WM001</strain>
    </source>
</reference>
<protein>
    <recommendedName>
        <fullName evidence="4">Centrosomal protein of 44 kDa</fullName>
    </recommendedName>
</protein>
<evidence type="ECO:0000313" key="11">
    <source>
        <dbReference type="Proteomes" id="UP000187209"/>
    </source>
</evidence>
<accession>A0A1R2C1D1</accession>
<evidence type="ECO:0000259" key="9">
    <source>
        <dbReference type="Pfam" id="PF15007"/>
    </source>
</evidence>
<evidence type="ECO:0000313" key="10">
    <source>
        <dbReference type="EMBL" id="OMJ82769.1"/>
    </source>
</evidence>
<evidence type="ECO:0000256" key="1">
    <source>
        <dbReference type="ARBA" id="ARBA00004114"/>
    </source>
</evidence>
<feature type="domain" description="Centrosomal CEP44" evidence="9">
    <location>
        <begin position="5"/>
        <end position="129"/>
    </location>
</feature>
<dbReference type="PANTHER" id="PTHR31477">
    <property type="entry name" value="CENTROSOMAL PROTEIN OF 44 KDA"/>
    <property type="match status" value="1"/>
</dbReference>
<dbReference type="PANTHER" id="PTHR31477:SF1">
    <property type="entry name" value="CENTROSOMAL PROTEIN OF 44 KDA"/>
    <property type="match status" value="1"/>
</dbReference>
<sequence length="303" mass="35565">MSIGDINNHREKLRAELRAIKYTDPIDFKSLIEGEASSMLPIIHYLLLSYSKVFAEYIIDQGFDLMSKNDFGFMESVFKLMRHKFNYQPVLKIGQFLSSGFAERKLIMLIQIIEIVKKKAAELQRYQQVEERKSKSPYRSIEEENIKIQTPPKPMNKLYRDPEEILQDYSDILKRNNILQSKPNEPDFIDIQKEENQLKSLDKNKTLDGIYNIISEVIEENRKLKEKLFQQDESIKKIDKKLESQTALLQLLNGKVKVLEGYEKKETQGRNEKTYQEEGLLSKLGLPSSNINYRAYMDRIEDP</sequence>
<dbReference type="InterPro" id="IPR033603">
    <property type="entry name" value="CEP44"/>
</dbReference>
<dbReference type="EMBL" id="MPUH01000327">
    <property type="protein sequence ID" value="OMJ82769.1"/>
    <property type="molecule type" value="Genomic_DNA"/>
</dbReference>
<keyword evidence="5" id="KW-0963">Cytoplasm</keyword>
<dbReference type="InterPro" id="IPR029157">
    <property type="entry name" value="CEP44_CC"/>
</dbReference>
<dbReference type="Pfam" id="PF15007">
    <property type="entry name" value="CEP44"/>
    <property type="match status" value="1"/>
</dbReference>
<dbReference type="OrthoDB" id="348420at2759"/>
<keyword evidence="11" id="KW-1185">Reference proteome</keyword>
<evidence type="ECO:0000256" key="3">
    <source>
        <dbReference type="ARBA" id="ARBA00004647"/>
    </source>
</evidence>
<evidence type="ECO:0000256" key="5">
    <source>
        <dbReference type="ARBA" id="ARBA00022490"/>
    </source>
</evidence>
<evidence type="ECO:0000256" key="8">
    <source>
        <dbReference type="ARBA" id="ARBA00046235"/>
    </source>
</evidence>
<keyword evidence="7" id="KW-0206">Cytoskeleton</keyword>
<dbReference type="GO" id="GO:0030496">
    <property type="term" value="C:midbody"/>
    <property type="evidence" value="ECO:0007669"/>
    <property type="project" value="UniProtKB-SubCell"/>
</dbReference>
<keyword evidence="6" id="KW-0175">Coiled coil</keyword>
<organism evidence="10 11">
    <name type="scientific">Stentor coeruleus</name>
    <dbReference type="NCBI Taxonomy" id="5963"/>
    <lineage>
        <taxon>Eukaryota</taxon>
        <taxon>Sar</taxon>
        <taxon>Alveolata</taxon>
        <taxon>Ciliophora</taxon>
        <taxon>Postciliodesmatophora</taxon>
        <taxon>Heterotrichea</taxon>
        <taxon>Heterotrichida</taxon>
        <taxon>Stentoridae</taxon>
        <taxon>Stentor</taxon>
    </lineage>
</organism>
<dbReference type="AlphaFoldDB" id="A0A1R2C1D1"/>
<comment type="caution">
    <text evidence="10">The sequence shown here is derived from an EMBL/GenBank/DDBJ whole genome shotgun (WGS) entry which is preliminary data.</text>
</comment>
<evidence type="ECO:0000256" key="7">
    <source>
        <dbReference type="ARBA" id="ARBA00023212"/>
    </source>
</evidence>
<evidence type="ECO:0000256" key="6">
    <source>
        <dbReference type="ARBA" id="ARBA00023054"/>
    </source>
</evidence>
<dbReference type="Proteomes" id="UP000187209">
    <property type="component" value="Unassembled WGS sequence"/>
</dbReference>
<comment type="subcellular location">
    <subcellularLocation>
        <location evidence="1">Cytoplasm</location>
        <location evidence="1">Cytoskeleton</location>
        <location evidence="1">Microtubule organizing center</location>
        <location evidence="1">Centrosome</location>
        <location evidence="1">Centriole</location>
    </subcellularLocation>
    <subcellularLocation>
        <location evidence="3">Cytoplasm</location>
        <location evidence="3">Cytoskeleton</location>
        <location evidence="3">Spindle pole</location>
    </subcellularLocation>
    <subcellularLocation>
        <location evidence="2">Midbody</location>
    </subcellularLocation>
</comment>
<evidence type="ECO:0000256" key="4">
    <source>
        <dbReference type="ARBA" id="ARBA00014053"/>
    </source>
</evidence>
<evidence type="ECO:0000256" key="2">
    <source>
        <dbReference type="ARBA" id="ARBA00004214"/>
    </source>
</evidence>
<proteinExistence type="predicted"/>